<dbReference type="WBParaSite" id="SCUD_0000320301-mRNA-1">
    <property type="protein sequence ID" value="SCUD_0000320301-mRNA-1"/>
    <property type="gene ID" value="SCUD_0000320301"/>
</dbReference>
<name>A0A183JKH2_9TREM</name>
<gene>
    <name evidence="1" type="ORF">SCUD_LOCUS3203</name>
</gene>
<keyword evidence="2" id="KW-1185">Reference proteome</keyword>
<evidence type="ECO:0000313" key="3">
    <source>
        <dbReference type="WBParaSite" id="SCUD_0000320301-mRNA-1"/>
    </source>
</evidence>
<evidence type="ECO:0000313" key="1">
    <source>
        <dbReference type="EMBL" id="VDO80120.1"/>
    </source>
</evidence>
<organism evidence="3">
    <name type="scientific">Schistosoma curassoni</name>
    <dbReference type="NCBI Taxonomy" id="6186"/>
    <lineage>
        <taxon>Eukaryota</taxon>
        <taxon>Metazoa</taxon>
        <taxon>Spiralia</taxon>
        <taxon>Lophotrochozoa</taxon>
        <taxon>Platyhelminthes</taxon>
        <taxon>Trematoda</taxon>
        <taxon>Digenea</taxon>
        <taxon>Strigeidida</taxon>
        <taxon>Schistosomatoidea</taxon>
        <taxon>Schistosomatidae</taxon>
        <taxon>Schistosoma</taxon>
    </lineage>
</organism>
<dbReference type="EMBL" id="UZAK01003521">
    <property type="protein sequence ID" value="VDO80120.1"/>
    <property type="molecule type" value="Genomic_DNA"/>
</dbReference>
<sequence length="41" mass="4906">MLIFQVTYLNQIHHPIVHLQQVNCFLIRFVSPQHLTNLSMM</sequence>
<accession>A0A183JKH2</accession>
<dbReference type="Proteomes" id="UP000279833">
    <property type="component" value="Unassembled WGS sequence"/>
</dbReference>
<protein>
    <submittedName>
        <fullName evidence="1 3">Uncharacterized protein</fullName>
    </submittedName>
</protein>
<reference evidence="1 2" key="2">
    <citation type="submission" date="2018-11" db="EMBL/GenBank/DDBJ databases">
        <authorList>
            <consortium name="Pathogen Informatics"/>
        </authorList>
    </citation>
    <scope>NUCLEOTIDE SEQUENCE [LARGE SCALE GENOMIC DNA]</scope>
    <source>
        <strain evidence="1">Dakar</strain>
        <strain evidence="2">Dakar, Senegal</strain>
    </source>
</reference>
<reference evidence="3" key="1">
    <citation type="submission" date="2016-06" db="UniProtKB">
        <authorList>
            <consortium name="WormBaseParasite"/>
        </authorList>
    </citation>
    <scope>IDENTIFICATION</scope>
</reference>
<dbReference type="AlphaFoldDB" id="A0A183JKH2"/>
<proteinExistence type="predicted"/>
<evidence type="ECO:0000313" key="2">
    <source>
        <dbReference type="Proteomes" id="UP000279833"/>
    </source>
</evidence>